<dbReference type="EMBL" id="LOCK01000011">
    <property type="protein sequence ID" value="KTE92818.1"/>
    <property type="molecule type" value="Genomic_DNA"/>
</dbReference>
<dbReference type="Gene3D" id="3.40.50.2000">
    <property type="entry name" value="Glycogen Phosphorylase B"/>
    <property type="match status" value="1"/>
</dbReference>
<dbReference type="EMBL" id="LK996017">
    <property type="protein sequence ID" value="CDX04692.1"/>
    <property type="molecule type" value="Genomic_DNA"/>
</dbReference>
<dbReference type="AlphaFoldDB" id="A0A098B8I7"/>
<dbReference type="CDD" id="cd03801">
    <property type="entry name" value="GT4_PimA-like"/>
    <property type="match status" value="1"/>
</dbReference>
<dbReference type="Gene3D" id="3.40.50.11090">
    <property type="match status" value="1"/>
</dbReference>
<reference evidence="2" key="1">
    <citation type="submission" date="2014-07" db="EMBL/GenBank/DDBJ databases">
        <authorList>
            <person name="Hornung V.Bastian."/>
        </authorList>
    </citation>
    <scope>NUCLEOTIDE SEQUENCE</scope>
    <source>
        <strain evidence="2">PCE-S</strain>
    </source>
</reference>
<organism evidence="2">
    <name type="scientific">Desulfitobacterium hafniense</name>
    <name type="common">Desulfitobacterium frappieri</name>
    <dbReference type="NCBI Taxonomy" id="49338"/>
    <lineage>
        <taxon>Bacteria</taxon>
        <taxon>Bacillati</taxon>
        <taxon>Bacillota</taxon>
        <taxon>Clostridia</taxon>
        <taxon>Eubacteriales</taxon>
        <taxon>Desulfitobacteriaceae</taxon>
        <taxon>Desulfitobacterium</taxon>
    </lineage>
</organism>
<dbReference type="Pfam" id="PF00534">
    <property type="entry name" value="Glycos_transf_1"/>
    <property type="match status" value="1"/>
</dbReference>
<name>A0A098B8I7_DESHA</name>
<keyword evidence="2" id="KW-0808">Transferase</keyword>
<dbReference type="OrthoDB" id="9797829at2"/>
<proteinExistence type="predicted"/>
<dbReference type="PANTHER" id="PTHR12526">
    <property type="entry name" value="GLYCOSYLTRANSFERASE"/>
    <property type="match status" value="1"/>
</dbReference>
<accession>A0A098B8I7</accession>
<dbReference type="Proteomes" id="UP000054623">
    <property type="component" value="Unassembled WGS sequence"/>
</dbReference>
<gene>
    <name evidence="3" type="ORF">AT727_18030</name>
    <name evidence="2" type="ORF">DPCES_4806</name>
</gene>
<reference evidence="3 4" key="2">
    <citation type="submission" date="2015-12" db="EMBL/GenBank/DDBJ databases">
        <title>Draft Genome Sequence of Desulfitobacterium hafniense Strain DH, a Sulfate-reducing Bacterium Isolated from Paddy Soils.</title>
        <authorList>
            <person name="Bao P."/>
            <person name="Zhang X."/>
            <person name="Li G."/>
        </authorList>
    </citation>
    <scope>NUCLEOTIDE SEQUENCE [LARGE SCALE GENOMIC DNA]</scope>
    <source>
        <strain evidence="3 4">DH</strain>
    </source>
</reference>
<evidence type="ECO:0000259" key="1">
    <source>
        <dbReference type="Pfam" id="PF00534"/>
    </source>
</evidence>
<evidence type="ECO:0000313" key="3">
    <source>
        <dbReference type="EMBL" id="KTE92818.1"/>
    </source>
</evidence>
<protein>
    <submittedName>
        <fullName evidence="2 3">Glycosyltransferase</fullName>
    </submittedName>
</protein>
<dbReference type="InterPro" id="IPR001296">
    <property type="entry name" value="Glyco_trans_1"/>
</dbReference>
<feature type="domain" description="Glycosyl transferase family 1" evidence="1">
    <location>
        <begin position="220"/>
        <end position="308"/>
    </location>
</feature>
<dbReference type="RefSeq" id="WP_005807842.1">
    <property type="nucleotide sequence ID" value="NZ_CABKQQ010000004.1"/>
</dbReference>
<evidence type="ECO:0000313" key="4">
    <source>
        <dbReference type="Proteomes" id="UP000054623"/>
    </source>
</evidence>
<dbReference type="SUPFAM" id="SSF53756">
    <property type="entry name" value="UDP-Glycosyltransferase/glycogen phosphorylase"/>
    <property type="match status" value="1"/>
</dbReference>
<evidence type="ECO:0000313" key="2">
    <source>
        <dbReference type="EMBL" id="CDX04692.1"/>
    </source>
</evidence>
<dbReference type="GO" id="GO:0016757">
    <property type="term" value="F:glycosyltransferase activity"/>
    <property type="evidence" value="ECO:0007669"/>
    <property type="project" value="InterPro"/>
</dbReference>
<sequence>MKLVIPVLSLETGGTRFIYQIANEMAAKGHHVEIVLPEHAVVAWPLRTQITRVRELTPATIPAGDFILPNFWPTVFPAWGAQKGRVVRLSLGFEPLWVKEKENALATYHIDAPILSISQWHRQIIRQETGRDSTIIPGGVDLSLFHPHPKKSLMANTGPTIAYILRSKEHGYTWKGSDDFWEAIRITAQSFPHFTLQIVAPEGAAYPSPLPYQPIVATTDAELALFYAQADIFVSTSYFEAFAMPPLEAMACGTAVVTTDNGGNRDYAKNGENCLVVPPSDIQQLSQSLLHLLTQAQERQRLAQAGQHTAQAWTWRHSADRLEQFLFQLSRN</sequence>
<dbReference type="PATRIC" id="fig|49338.4.peg.5170"/>